<dbReference type="InterPro" id="IPR050057">
    <property type="entry name" value="Prokaryotic/Mito_RF"/>
</dbReference>
<name>A0A077HJT8_9CORY</name>
<dbReference type="InterPro" id="IPR005139">
    <property type="entry name" value="PCRF"/>
</dbReference>
<dbReference type="InterPro" id="IPR004373">
    <property type="entry name" value="RF-1"/>
</dbReference>
<sequence length="359" mass="40269">MAEKSQVSLVDDYVSEYQGIQAQMGDPEVAGDQDRFRKLSKRYAELQPIINVYNDLTQAQEDHEAAAEMAGEDKEFAEEAKRLEGEIVRLEEELADLLAPRDEHDGDDVIMELKAGAGGEEAALFAGDLARMYQKYCEKHALSWEVLDVAESDLGGVKDMTVAVKAKNPSRDGAWSKLKFEGGVHRVQRVPVTESQGRIQTSAAGVYVFPEADEIESVNIDEKDLRVDVYRSSGKGGQGVNTTDSAVRITHLPTGIVVTCQNERSQIQNRARAMQVLQARLDQLEREKAEAEEAEGRASQVRTMDRSERIRTYNWPENRISDHRINYKSNNLDSVLDGNMDDLITALQTHERQERLEAE</sequence>
<dbReference type="HOGENOM" id="CLU_036856_0_1_11"/>
<dbReference type="PANTHER" id="PTHR43804:SF7">
    <property type="entry name" value="LD18447P"/>
    <property type="match status" value="1"/>
</dbReference>
<dbReference type="Gene3D" id="6.10.140.1950">
    <property type="match status" value="1"/>
</dbReference>
<dbReference type="InterPro" id="IPR045853">
    <property type="entry name" value="Pep_chain_release_fac_I_sf"/>
</dbReference>
<reference evidence="10 11" key="1">
    <citation type="submission" date="2014-08" db="EMBL/GenBank/DDBJ databases">
        <title>Complete genome sequence of Corynebacterium ureicelerivorans DSM 45051, a lipophilic and urea-splitting isolate from a blood culture of a septicaemia patient.</title>
        <authorList>
            <person name="Tippelt A."/>
            <person name="Albersmeier A."/>
            <person name="Brinkrolf K."/>
            <person name="Ruckert C."/>
            <person name="Tauch A."/>
        </authorList>
    </citation>
    <scope>NUCLEOTIDE SEQUENCE [LARGE SCALE GENOMIC DNA]</scope>
    <source>
        <strain evidence="10 11">IMMIB RIV-2301</strain>
    </source>
</reference>
<dbReference type="Gene3D" id="3.30.70.1660">
    <property type="match status" value="1"/>
</dbReference>
<keyword evidence="5 7" id="KW-0648">Protein biosynthesis</keyword>
<evidence type="ECO:0000256" key="2">
    <source>
        <dbReference type="ARBA" id="ARBA00010835"/>
    </source>
</evidence>
<dbReference type="Pfam" id="PF00472">
    <property type="entry name" value="RF-1"/>
    <property type="match status" value="1"/>
</dbReference>
<dbReference type="Pfam" id="PF03462">
    <property type="entry name" value="PCRF"/>
    <property type="match status" value="1"/>
</dbReference>
<dbReference type="PANTHER" id="PTHR43804">
    <property type="entry name" value="LD18447P"/>
    <property type="match status" value="1"/>
</dbReference>
<evidence type="ECO:0000256" key="8">
    <source>
        <dbReference type="SAM" id="Coils"/>
    </source>
</evidence>
<dbReference type="GO" id="GO:0016149">
    <property type="term" value="F:translation release factor activity, codon specific"/>
    <property type="evidence" value="ECO:0007669"/>
    <property type="project" value="UniProtKB-UniRule"/>
</dbReference>
<feature type="domain" description="Prokaryotic-type class I peptide chain release factors" evidence="9">
    <location>
        <begin position="231"/>
        <end position="247"/>
    </location>
</feature>
<feature type="modified residue" description="N5-methylglutamine" evidence="7">
    <location>
        <position position="238"/>
    </location>
</feature>
<comment type="similarity">
    <text evidence="2 7">Belongs to the prokaryotic/mitochondrial release factor family.</text>
</comment>
<keyword evidence="11" id="KW-1185">Reference proteome</keyword>
<dbReference type="NCBIfam" id="TIGR00019">
    <property type="entry name" value="prfA"/>
    <property type="match status" value="1"/>
</dbReference>
<organism evidence="10 11">
    <name type="scientific">Corynebacterium ureicelerivorans</name>
    <dbReference type="NCBI Taxonomy" id="401472"/>
    <lineage>
        <taxon>Bacteria</taxon>
        <taxon>Bacillati</taxon>
        <taxon>Actinomycetota</taxon>
        <taxon>Actinomycetes</taxon>
        <taxon>Mycobacteriales</taxon>
        <taxon>Corynebacteriaceae</taxon>
        <taxon>Corynebacterium</taxon>
    </lineage>
</organism>
<evidence type="ECO:0000313" key="11">
    <source>
        <dbReference type="Proteomes" id="UP000028939"/>
    </source>
</evidence>
<dbReference type="GO" id="GO:0005737">
    <property type="term" value="C:cytoplasm"/>
    <property type="evidence" value="ECO:0007669"/>
    <property type="project" value="UniProtKB-SubCell"/>
</dbReference>
<dbReference type="STRING" id="401472.CUREI_05020"/>
<evidence type="ECO:0000256" key="7">
    <source>
        <dbReference type="HAMAP-Rule" id="MF_00093"/>
    </source>
</evidence>
<dbReference type="SUPFAM" id="SSF75620">
    <property type="entry name" value="Release factor"/>
    <property type="match status" value="1"/>
</dbReference>
<dbReference type="KEGG" id="cuv:CUREI_05020"/>
<keyword evidence="3 7" id="KW-0488">Methylation</keyword>
<feature type="coiled-coil region" evidence="8">
    <location>
        <begin position="73"/>
        <end position="100"/>
    </location>
</feature>
<evidence type="ECO:0000256" key="1">
    <source>
        <dbReference type="ARBA" id="ARBA00002986"/>
    </source>
</evidence>
<dbReference type="AlphaFoldDB" id="A0A077HJT8"/>
<dbReference type="NCBIfam" id="NF001859">
    <property type="entry name" value="PRK00591.1"/>
    <property type="match status" value="1"/>
</dbReference>
<protein>
    <recommendedName>
        <fullName evidence="6 7">Peptide chain release factor 1</fullName>
        <shortName evidence="7">RF-1</shortName>
    </recommendedName>
</protein>
<dbReference type="EMBL" id="CP009215">
    <property type="protein sequence ID" value="AIL96736.1"/>
    <property type="molecule type" value="Genomic_DNA"/>
</dbReference>
<dbReference type="Gene3D" id="3.30.160.20">
    <property type="match status" value="1"/>
</dbReference>
<dbReference type="RefSeq" id="WP_038611075.1">
    <property type="nucleotide sequence ID" value="NZ_CAMIAM010000006.1"/>
</dbReference>
<dbReference type="PROSITE" id="PS00745">
    <property type="entry name" value="RF_PROK_I"/>
    <property type="match status" value="1"/>
</dbReference>
<evidence type="ECO:0000256" key="6">
    <source>
        <dbReference type="ARBA" id="ARBA00050039"/>
    </source>
</evidence>
<evidence type="ECO:0000256" key="4">
    <source>
        <dbReference type="ARBA" id="ARBA00022490"/>
    </source>
</evidence>
<dbReference type="OrthoDB" id="9806673at2"/>
<dbReference type="Proteomes" id="UP000028939">
    <property type="component" value="Chromosome"/>
</dbReference>
<proteinExistence type="inferred from homology"/>
<feature type="coiled-coil region" evidence="8">
    <location>
        <begin position="267"/>
        <end position="304"/>
    </location>
</feature>
<evidence type="ECO:0000313" key="10">
    <source>
        <dbReference type="EMBL" id="AIL96736.1"/>
    </source>
</evidence>
<comment type="subcellular location">
    <subcellularLocation>
        <location evidence="7">Cytoplasm</location>
    </subcellularLocation>
</comment>
<keyword evidence="8" id="KW-0175">Coiled coil</keyword>
<accession>A0A077HJT8</accession>
<gene>
    <name evidence="7" type="primary">prfA</name>
    <name evidence="10" type="ORF">CUREI_05020</name>
</gene>
<evidence type="ECO:0000256" key="3">
    <source>
        <dbReference type="ARBA" id="ARBA00022481"/>
    </source>
</evidence>
<comment type="PTM">
    <text evidence="7">Methylated by PrmC. Methylation increases the termination efficiency of RF1.</text>
</comment>
<evidence type="ECO:0000259" key="9">
    <source>
        <dbReference type="PROSITE" id="PS00745"/>
    </source>
</evidence>
<keyword evidence="4 7" id="KW-0963">Cytoplasm</keyword>
<dbReference type="FunFam" id="3.30.160.20:FF:000004">
    <property type="entry name" value="Peptide chain release factor 1"/>
    <property type="match status" value="1"/>
</dbReference>
<evidence type="ECO:0000256" key="5">
    <source>
        <dbReference type="ARBA" id="ARBA00022917"/>
    </source>
</evidence>
<comment type="function">
    <text evidence="1 7">Peptide chain release factor 1 directs the termination of translation in response to the peptide chain termination codons UAG and UAA.</text>
</comment>
<dbReference type="HAMAP" id="MF_00093">
    <property type="entry name" value="Rel_fac_1"/>
    <property type="match status" value="1"/>
</dbReference>
<dbReference type="SMART" id="SM00937">
    <property type="entry name" value="PCRF"/>
    <property type="match status" value="1"/>
</dbReference>
<dbReference type="InterPro" id="IPR000352">
    <property type="entry name" value="Pep_chain_release_fac_I"/>
</dbReference>